<evidence type="ECO:0000256" key="1">
    <source>
        <dbReference type="SAM" id="Coils"/>
    </source>
</evidence>
<keyword evidence="4" id="KW-1185">Reference proteome</keyword>
<feature type="compositionally biased region" description="Acidic residues" evidence="2">
    <location>
        <begin position="340"/>
        <end position="351"/>
    </location>
</feature>
<gene>
    <name evidence="3" type="ORF">ZT3D7_G9900</name>
</gene>
<reference evidence="3 4" key="1">
    <citation type="submission" date="2016-06" db="EMBL/GenBank/DDBJ databases">
        <authorList>
            <person name="Kjaerup R.B."/>
            <person name="Dalgaard T.S."/>
            <person name="Juul-Madsen H.R."/>
        </authorList>
    </citation>
    <scope>NUCLEOTIDE SEQUENCE [LARGE SCALE GENOMIC DNA]</scope>
</reference>
<feature type="compositionally biased region" description="Polar residues" evidence="2">
    <location>
        <begin position="390"/>
        <end position="409"/>
    </location>
</feature>
<feature type="region of interest" description="Disordered" evidence="2">
    <location>
        <begin position="738"/>
        <end position="768"/>
    </location>
</feature>
<feature type="region of interest" description="Disordered" evidence="2">
    <location>
        <begin position="321"/>
        <end position="413"/>
    </location>
</feature>
<proteinExistence type="predicted"/>
<feature type="compositionally biased region" description="Polar residues" evidence="2">
    <location>
        <begin position="608"/>
        <end position="624"/>
    </location>
</feature>
<evidence type="ECO:0000313" key="4">
    <source>
        <dbReference type="Proteomes" id="UP000215127"/>
    </source>
</evidence>
<name>A0A1X7S532_ZYMT9</name>
<feature type="region of interest" description="Disordered" evidence="2">
    <location>
        <begin position="605"/>
        <end position="624"/>
    </location>
</feature>
<organism evidence="3 4">
    <name type="scientific">Zymoseptoria tritici (strain ST99CH_3D7)</name>
    <dbReference type="NCBI Taxonomy" id="1276538"/>
    <lineage>
        <taxon>Eukaryota</taxon>
        <taxon>Fungi</taxon>
        <taxon>Dikarya</taxon>
        <taxon>Ascomycota</taxon>
        <taxon>Pezizomycotina</taxon>
        <taxon>Dothideomycetes</taxon>
        <taxon>Dothideomycetidae</taxon>
        <taxon>Mycosphaerellales</taxon>
        <taxon>Mycosphaerellaceae</taxon>
        <taxon>Zymoseptoria</taxon>
    </lineage>
</organism>
<sequence length="928" mass="102120">MFLAEDVENLQAVCVTRPVQPFQDIDARAELKISRKLHPAGRPTFLDLKPTPFVNTTSAPKACLTVVIGRIEEKELEKMALNISARPMANGHTSPTQAEEEQMYDQLLRVRDAVLAGSHPQFKLSAAAIERLKALSNTDALAAGPEQRNNTADMNGSSSLPSSNATNRTQQPPPSSASSSALPGLHAVTTPSRTNGAPPRRQSSAQFNPLFLEKAESLVKAEAMIKRRNLEAELRAQVDRRNNMRDRDAINEMGPLALDHTAILNSVLARIPHVSGFAPDTRPESAGASTSFDENDYYSSQVENASRAAAGQSAATAPATVSGKAPLVPQQASASQAPFEIEDDDDDDEYAPPDASAFDAFEDNSGFMDITQDTQVEDDDDSDYEPGEITQDSNAATPYQSQPGFQSSPRVPIIRNHLTHLAAPQPSRVSPLAVAKGPNIELELINGRPEVVHKPRAMQNMPSRASTASPPGQGANNNNKKRRNKKRKRDSEPSSKSKKKRDRNAVAISPPSPMYREPRIKDEPVSPPPYGQLAEVPVYQQRPPHLELVPRQYPTQVQYIEQPQSGLRYEYAQPSPTVVRVASPAAHRPAQRDNQDLRRVASLHLAQRPQSPTQQFQSPGSQRTVSMTYADPRYSRSSMAPVDVRSPQYQDQPPVQYVHAEHYRSSPQTPQYHDPYARAQSPAMMPPPAAPARPVVYDQHGNRYYAAEPALAPQPRVIASRASVAPVELRYERSQSRMATGYGMPLPAPQYDPADPRMGPPPTPRRGQISEVQYVDAQGYPVQQYPPRPVEPELVRYIKAPTSPVYQSSSPRYGQMPPPSAPPAPTSPMYVPQRSYSVRPEETAQPPGAYPRQSSVAPTQYARPDAAPMAGMRAMSVMPGYDHGAIALPRAYSQAPPPQAQPVKYYDENGQEVYPREIRQVPQEYRYQ</sequence>
<feature type="compositionally biased region" description="Polar residues" evidence="2">
    <location>
        <begin position="460"/>
        <end position="470"/>
    </location>
</feature>
<evidence type="ECO:0000313" key="3">
    <source>
        <dbReference type="EMBL" id="SMQ54745.1"/>
    </source>
</evidence>
<feature type="compositionally biased region" description="Polar residues" evidence="2">
    <location>
        <begin position="189"/>
        <end position="207"/>
    </location>
</feature>
<feature type="region of interest" description="Disordered" evidence="2">
    <location>
        <begin position="451"/>
        <end position="536"/>
    </location>
</feature>
<protein>
    <submittedName>
        <fullName evidence="3">Uncharacterized protein</fullName>
    </submittedName>
</protein>
<accession>A0A1X7S532</accession>
<evidence type="ECO:0000256" key="2">
    <source>
        <dbReference type="SAM" id="MobiDB-lite"/>
    </source>
</evidence>
<keyword evidence="1" id="KW-0175">Coiled coil</keyword>
<feature type="compositionally biased region" description="Acidic residues" evidence="2">
    <location>
        <begin position="375"/>
        <end position="386"/>
    </location>
</feature>
<feature type="region of interest" description="Disordered" evidence="2">
    <location>
        <begin position="804"/>
        <end position="864"/>
    </location>
</feature>
<feature type="compositionally biased region" description="Polar residues" evidence="2">
    <location>
        <begin position="147"/>
        <end position="170"/>
    </location>
</feature>
<feature type="region of interest" description="Disordered" evidence="2">
    <location>
        <begin position="143"/>
        <end position="207"/>
    </location>
</feature>
<dbReference type="Proteomes" id="UP000215127">
    <property type="component" value="Chromosome 10"/>
</dbReference>
<feature type="coiled-coil region" evidence="1">
    <location>
        <begin position="220"/>
        <end position="247"/>
    </location>
</feature>
<dbReference type="AlphaFoldDB" id="A0A1X7S532"/>
<feature type="compositionally biased region" description="Basic residues" evidence="2">
    <location>
        <begin position="479"/>
        <end position="488"/>
    </location>
</feature>
<feature type="compositionally biased region" description="Pro residues" evidence="2">
    <location>
        <begin position="816"/>
        <end position="826"/>
    </location>
</feature>
<dbReference type="STRING" id="1276538.A0A1X7S532"/>
<dbReference type="EMBL" id="LT853701">
    <property type="protein sequence ID" value="SMQ54745.1"/>
    <property type="molecule type" value="Genomic_DNA"/>
</dbReference>